<evidence type="ECO:0000256" key="9">
    <source>
        <dbReference type="ARBA" id="ARBA00023136"/>
    </source>
</evidence>
<evidence type="ECO:0000256" key="1">
    <source>
        <dbReference type="ARBA" id="ARBA00003019"/>
    </source>
</evidence>
<reference evidence="13" key="3">
    <citation type="submission" date="2000-03" db="EMBL/GenBank/DDBJ databases">
        <authorList>
            <person name="EU Arabidopsis sequencing project"/>
        </authorList>
    </citation>
    <scope>NUCLEOTIDE SEQUENCE</scope>
</reference>
<proteinExistence type="predicted"/>
<evidence type="ECO:0000256" key="4">
    <source>
        <dbReference type="ARBA" id="ARBA00022448"/>
    </source>
</evidence>
<feature type="transmembrane region" description="Helical" evidence="12">
    <location>
        <begin position="360"/>
        <end position="378"/>
    </location>
</feature>
<dbReference type="SUPFAM" id="SSF103473">
    <property type="entry name" value="MFS general substrate transporter"/>
    <property type="match status" value="1"/>
</dbReference>
<dbReference type="Pfam" id="PF05631">
    <property type="entry name" value="MFS_5"/>
    <property type="match status" value="1"/>
</dbReference>
<dbReference type="PIR" id="T05877">
    <property type="entry name" value="T05877"/>
</dbReference>
<evidence type="ECO:0000256" key="12">
    <source>
        <dbReference type="SAM" id="Phobius"/>
    </source>
</evidence>
<keyword evidence="7 12" id="KW-1133">Transmembrane helix</keyword>
<evidence type="ECO:0000256" key="7">
    <source>
        <dbReference type="ARBA" id="ARBA00022989"/>
    </source>
</evidence>
<reference evidence="14" key="4">
    <citation type="submission" date="2000-03" db="EMBL/GenBank/DDBJ databases">
        <authorList>
            <person name="Robben J."/>
            <person name="Grymonprez B."/>
            <person name="Volckaert G"/>
            <person name="Mewes H.W."/>
            <person name="Lemcke K."/>
            <person name="Mayer K.F.X."/>
        </authorList>
    </citation>
    <scope>NUCLEOTIDE SEQUENCE</scope>
</reference>
<evidence type="ECO:0000256" key="10">
    <source>
        <dbReference type="ARBA" id="ARBA00030646"/>
    </source>
</evidence>
<keyword evidence="8" id="KW-0406">Ion transport</keyword>
<evidence type="ECO:0000256" key="5">
    <source>
        <dbReference type="ARBA" id="ARBA00022475"/>
    </source>
</evidence>
<dbReference type="GO" id="GO:0015098">
    <property type="term" value="F:molybdate ion transmembrane transporter activity"/>
    <property type="evidence" value="ECO:0007669"/>
    <property type="project" value="InterPro"/>
</dbReference>
<reference evidence="13" key="2">
    <citation type="submission" date="1999-03" db="EMBL/GenBank/DDBJ databases">
        <authorList>
            <person name="Bevan M."/>
            <person name="Robben J."/>
            <person name="Grymonprez B."/>
            <person name="Volckaert G"/>
            <person name="Hoheisel J."/>
            <person name="Mewes H.W."/>
            <person name="Lemcke K."/>
            <person name="Mayer K.F.X."/>
        </authorList>
    </citation>
    <scope>NUCLEOTIDE SEQUENCE</scope>
</reference>
<sequence length="420" mass="46614">MEIFYYLVFGVLGLVVAALELSKNNKDRINTSSAFNSFKNNYLLVYSLMMAGDWLQGPYVYYLYSTYGFGKGDIGQLFIAGFGSSMLFGTIVGSLADKQGRKRACVTYCITYILSCITKHSPQYKVLMVGRVLGGIATSLLFSSFESWLVAEHNKRGFEQQWLSVTFSKAVFFGNGLVAIIAGLFGNLLVDTFSLGPVAPFDAAACFLTIGMAVILSSWTENYGDPSENKDLLTQFRGAAVAIASDEKIALLGAIQSLFEGSMYTFVFLWTPALSPNDEEIPHGFIFATFMLASMLGSSLASRLLSRSTPKVESYMQIVFLVSGAALLLPILMTACVGLFWPSIMKMRSQYIPEEARSTIMNFFRIPLNIFVCVVLYNKQMTGHPLKKETQKKIPSTYDELTIHMHILDSVMETDRRRGL</sequence>
<dbReference type="AlphaFoldDB" id="Q9T094"/>
<evidence type="ECO:0000256" key="8">
    <source>
        <dbReference type="ARBA" id="ARBA00023065"/>
    </source>
</evidence>
<dbReference type="InterPro" id="IPR008509">
    <property type="entry name" value="MOT2/MFSD5"/>
</dbReference>
<evidence type="ECO:0000256" key="3">
    <source>
        <dbReference type="ARBA" id="ARBA00021242"/>
    </source>
</evidence>
<keyword evidence="6 12" id="KW-0812">Transmembrane</keyword>
<comment type="subcellular location">
    <subcellularLocation>
        <location evidence="2">Cell membrane</location>
        <topology evidence="2">Multi-pass membrane protein</topology>
    </subcellularLocation>
</comment>
<keyword evidence="5" id="KW-1003">Cell membrane</keyword>
<comment type="function">
    <text evidence="1">Mediates high-affinity intracellular uptake of the rare oligo-element molybdenum.</text>
</comment>
<evidence type="ECO:0000256" key="6">
    <source>
        <dbReference type="ARBA" id="ARBA00022692"/>
    </source>
</evidence>
<evidence type="ECO:0000313" key="13">
    <source>
        <dbReference type="EMBL" id="CAB38284.1"/>
    </source>
</evidence>
<reference key="1">
    <citation type="journal article" date="1999" name="Nature">
        <title>Sequence and analysis of chromosome 4 of the plant Arabidopsis thaliana.</title>
        <authorList>
            <consortium name="EU"/>
            <consortium name="CSHL and WU Arabidopsis Sequencing Project"/>
            <person name="Mayer K."/>
            <person name="Schuller C."/>
            <person name="Wambutt R."/>
            <person name="Murphy G."/>
            <person name="Volckaert G."/>
            <person name="Pohl T."/>
            <person name="Dusterhoft A."/>
            <person name="Stiekema W."/>
            <person name="Entian K.D."/>
            <person name="Terryn N."/>
            <person name="Harris B."/>
            <person name="Ansorge W."/>
            <person name="Brandt P."/>
            <person name="Grivell L."/>
            <person name="Rieger M."/>
            <person name="Weichselgartner M."/>
            <person name="de Simone V."/>
            <person name="Obermaier B."/>
            <person name="Mache R."/>
            <person name="Muller M."/>
            <person name="Kreis M."/>
            <person name="Delseny M."/>
            <person name="Puigdomenech P."/>
            <person name="Watson M."/>
            <person name="Schmidtheini T."/>
            <person name="Reichert B."/>
            <person name="Portatelle D."/>
            <person name="Perez-Alonso M."/>
            <person name="Boutry M."/>
            <person name="Bancroft I."/>
            <person name="Vos P."/>
            <person name="Hoheisel J."/>
            <person name="Zimmermann W."/>
            <person name="Wedler H."/>
            <person name="Ridley P."/>
            <person name="Langham S.A."/>
            <person name="McCullagh B."/>
            <person name="Bilham L."/>
            <person name="Robben J."/>
            <person name="Van der Schueren J."/>
            <person name="Grymonprez B."/>
            <person name="Chuang Y.J."/>
            <person name="Vandenbussche F."/>
            <person name="Braeken M."/>
            <person name="Weltjens I."/>
            <person name="Voet M."/>
            <person name="Bastiaens I."/>
            <person name="Aert R."/>
            <person name="Defoor E."/>
            <person name="Weitzenegger T."/>
            <person name="Bothe G."/>
            <person name="Ramsperger U."/>
            <person name="Hilbert H."/>
            <person name="Braun M."/>
            <person name="Holzer E."/>
            <person name="Brandt A."/>
            <person name="Peters S."/>
            <person name="van Staveren M."/>
            <person name="Dirske W."/>
            <person name="Mooijman P."/>
            <person name="Klein Lankhorst R."/>
            <person name="Rose M."/>
            <person name="Hauf J."/>
            <person name="Kotter P."/>
            <person name="Berneiser S."/>
            <person name="Hempel S."/>
            <person name="Feldpausch M."/>
            <person name="Lamberth S."/>
            <person name="Van den Daele H."/>
            <person name="De Keyser A."/>
            <person name="Buysshaert C."/>
            <person name="Gielen J."/>
            <person name="Villarroel R."/>
            <person name="De Clercq R."/>
            <person name="Van Montagu M."/>
            <person name="Rogers J."/>
            <person name="Cronin A."/>
            <person name="Quail M."/>
            <person name="Bray-Allen S."/>
            <person name="Clark L."/>
            <person name="Doggett J."/>
            <person name="Hall S."/>
            <person name="Kay M."/>
            <person name="Lennard N."/>
            <person name="McLay K."/>
            <person name="Mayes R."/>
            <person name="Pettett A."/>
            <person name="Rajandream M.A."/>
            <person name="Lyne M."/>
            <person name="Benes V."/>
            <person name="Rechmann S."/>
            <person name="Borkova D."/>
            <person name="Blocker H."/>
            <person name="Scharfe M."/>
            <person name="Grimm M."/>
            <person name="Lohnert T.H."/>
            <person name="Dose S."/>
            <person name="de Haan M."/>
            <person name="Maarse A."/>
            <person name="Schafer M."/>
            <person name="Muller-Auer S."/>
            <person name="Gabel C."/>
            <person name="Fuchs M."/>
            <person name="Fartmann B."/>
            <person name="Granderath K."/>
            <person name="Dauner D."/>
            <person name="Herzl A."/>
            <person name="Neumann S."/>
            <person name="Argiriou A."/>
            <person name="Vitale D."/>
            <person name="Liguori R."/>
            <person name="Piravandi E."/>
            <person name="Massenet O."/>
            <person name="Quigley F."/>
            <person name="Clabauld G."/>
            <person name="Mundlein A."/>
            <person name="Felber R."/>
            <person name="Schnabl S."/>
            <person name="Hiller R."/>
            <person name="Schmidt W."/>
            <person name="Lecharny A."/>
            <person name="Aubourg S."/>
            <person name="Chefdor F."/>
            <person name="Cooke R."/>
            <person name="Berger C."/>
            <person name="Montfort A."/>
            <person name="Casacuberta E."/>
            <person name="Gibbons T."/>
            <person name="Weber N."/>
            <person name="Vandenbol M."/>
            <person name="Bargues M."/>
            <person name="Terol J."/>
            <person name="Torres A."/>
            <person name="Perez-Perez A."/>
            <person name="Purnelle B."/>
            <person name="Bent E."/>
            <person name="Johnson S."/>
            <person name="Tacon D."/>
            <person name="Jesse T."/>
            <person name="Heijnen L."/>
            <person name="Schwarz S."/>
            <person name="Scholler P."/>
            <person name="Heber S."/>
            <person name="Francs P."/>
            <person name="Bielke C."/>
            <person name="Frishman D."/>
            <person name="Haase D."/>
            <person name="Lemcke K."/>
            <person name="Mewes H.W."/>
            <person name="Stocker S."/>
            <person name="Zaccaria P."/>
            <person name="Bevan M."/>
            <person name="Wilson R.K."/>
            <person name="de la Bastide M."/>
            <person name="Habermann K."/>
            <person name="Parnell L."/>
            <person name="Dedhia N."/>
            <person name="Gnoj L."/>
            <person name="Schutz K."/>
            <person name="Huang E."/>
            <person name="Spiegel L."/>
            <person name="Sehkon M."/>
            <person name="Murray J."/>
            <person name="Sheet P."/>
            <person name="Cordes M."/>
            <person name="Abu-Threideh J."/>
            <person name="Stoneking T."/>
            <person name="Kalicki J."/>
            <person name="Graves T."/>
            <person name="Harmon G."/>
            <person name="Edwards J."/>
            <person name="Latreille P."/>
            <person name="Courtney L."/>
            <person name="Cloud J."/>
            <person name="Abbott A."/>
            <person name="Scott K."/>
            <person name="Johnson D."/>
            <person name="Minx P."/>
            <person name="Bentley D."/>
            <person name="Fulton B."/>
            <person name="Miller N."/>
            <person name="Greco T."/>
            <person name="Kemp K."/>
            <person name="Kramer J."/>
            <person name="Fulton L."/>
            <person name="Mardis E."/>
            <person name="Dante M."/>
            <person name="Pepin K."/>
            <person name="Hillier L."/>
            <person name="Nelson J."/>
            <person name="Spieth J."/>
            <person name="Ryan E."/>
            <person name="Andrews S."/>
            <person name="Geisel C."/>
            <person name="Layman D."/>
            <person name="Du H."/>
            <person name="Ali J."/>
            <person name="Berghoff A."/>
            <person name="Jones K."/>
            <person name="Drone K."/>
            <person name="Cotton M."/>
            <person name="Joshu C."/>
            <person name="Antonoiu B."/>
            <person name="Zidanic M."/>
            <person name="Strong C."/>
            <person name="Sun H."/>
            <person name="Lamar B."/>
            <person name="Yordan C."/>
            <person name="Ma P."/>
            <person name="Zhong J."/>
            <person name="Preston R."/>
            <person name="Vil D."/>
            <person name="Shekher M."/>
            <person name="Matero A."/>
            <person name="Shah R."/>
            <person name="Swaby I.K."/>
            <person name="O'Shaughnessy A."/>
            <person name="Rodriguez M."/>
            <person name="Hoffmann J."/>
            <person name="Till S."/>
            <person name="Granat S."/>
            <person name="Shohdy N."/>
            <person name="Hasegawa A."/>
            <person name="Hameed A."/>
            <person name="Lodhi M."/>
            <person name="Johnson A."/>
            <person name="Chen E."/>
            <person name="Marra M."/>
            <person name="Martienssen R."/>
            <person name="McCombie W.R."/>
        </authorList>
    </citation>
    <scope>NUCLEOTIDE SEQUENCE [LARGE SCALE GENOMIC DNA]</scope>
    <source>
        <strain>cv. Columbia</strain>
    </source>
</reference>
<dbReference type="GO" id="GO:0005886">
    <property type="term" value="C:plasma membrane"/>
    <property type="evidence" value="ECO:0007669"/>
    <property type="project" value="UniProtKB-SubCell"/>
</dbReference>
<dbReference type="Gene3D" id="1.20.1250.20">
    <property type="entry name" value="MFS general substrate transporter like domains"/>
    <property type="match status" value="1"/>
</dbReference>
<dbReference type="CDD" id="cd17487">
    <property type="entry name" value="MFS_MFSD5_like"/>
    <property type="match status" value="1"/>
</dbReference>
<feature type="transmembrane region" description="Helical" evidence="12">
    <location>
        <begin position="170"/>
        <end position="189"/>
    </location>
</feature>
<dbReference type="ExpressionAtlas" id="Q9T094">
    <property type="expression patterns" value="baseline and differential"/>
</dbReference>
<evidence type="ECO:0000256" key="2">
    <source>
        <dbReference type="ARBA" id="ARBA00004651"/>
    </source>
</evidence>
<feature type="transmembrane region" description="Helical" evidence="12">
    <location>
        <begin position="318"/>
        <end position="340"/>
    </location>
</feature>
<evidence type="ECO:0000256" key="11">
    <source>
        <dbReference type="ARBA" id="ARBA00032555"/>
    </source>
</evidence>
<gene>
    <name evidence="13" type="ordered locus">At4g27720</name>
</gene>
<dbReference type="PANTHER" id="PTHR23516:SF1">
    <property type="entry name" value="MOLYBDATE-ANION TRANSPORTER"/>
    <property type="match status" value="1"/>
</dbReference>
<keyword evidence="9 12" id="KW-0472">Membrane</keyword>
<evidence type="ECO:0000313" key="14">
    <source>
        <dbReference type="EMBL" id="CAB81422.1"/>
    </source>
</evidence>
<keyword evidence="4" id="KW-0813">Transport</keyword>
<dbReference type="EMBL" id="AL161571">
    <property type="protein sequence ID" value="CAB81422.1"/>
    <property type="molecule type" value="Genomic_DNA"/>
</dbReference>
<feature type="transmembrane region" description="Helical" evidence="12">
    <location>
        <begin position="285"/>
        <end position="306"/>
    </location>
</feature>
<feature type="transmembrane region" description="Helical" evidence="12">
    <location>
        <begin position="74"/>
        <end position="96"/>
    </location>
</feature>
<feature type="transmembrane region" description="Helical" evidence="12">
    <location>
        <begin position="201"/>
        <end position="219"/>
    </location>
</feature>
<feature type="transmembrane region" description="Helical" evidence="12">
    <location>
        <begin position="43"/>
        <end position="62"/>
    </location>
</feature>
<accession>Q9T094</accession>
<name>Q9T094_ARATH</name>
<dbReference type="InterPro" id="IPR036259">
    <property type="entry name" value="MFS_trans_sf"/>
</dbReference>
<protein>
    <recommendedName>
        <fullName evidence="3">Molybdate-anion transporter</fullName>
    </recommendedName>
    <alternativeName>
        <fullName evidence="10">Major facilitator superfamily domain-containing protein 5</fullName>
    </alternativeName>
    <alternativeName>
        <fullName evidence="11">Molybdate transporter 2 homolog</fullName>
    </alternativeName>
</protein>
<dbReference type="EMBL" id="AL035602">
    <property type="protein sequence ID" value="CAB38284.1"/>
    <property type="molecule type" value="Genomic_DNA"/>
</dbReference>
<feature type="transmembrane region" description="Helical" evidence="12">
    <location>
        <begin position="6"/>
        <end position="22"/>
    </location>
</feature>
<dbReference type="GO" id="GO:0006811">
    <property type="term" value="P:monoatomic ion transport"/>
    <property type="evidence" value="ECO:0007669"/>
    <property type="project" value="UniProtKB-KW"/>
</dbReference>
<organism evidence="13">
    <name type="scientific">Arabidopsis thaliana</name>
    <name type="common">Mouse-ear cress</name>
    <dbReference type="NCBI Taxonomy" id="3702"/>
    <lineage>
        <taxon>Eukaryota</taxon>
        <taxon>Viridiplantae</taxon>
        <taxon>Streptophyta</taxon>
        <taxon>Embryophyta</taxon>
        <taxon>Tracheophyta</taxon>
        <taxon>Spermatophyta</taxon>
        <taxon>Magnoliopsida</taxon>
        <taxon>eudicotyledons</taxon>
        <taxon>Gunneridae</taxon>
        <taxon>Pentapetalae</taxon>
        <taxon>rosids</taxon>
        <taxon>malvids</taxon>
        <taxon>Brassicales</taxon>
        <taxon>Brassicaceae</taxon>
        <taxon>Camelineae</taxon>
        <taxon>Arabidopsis</taxon>
    </lineage>
</organism>
<dbReference type="PANTHER" id="PTHR23516">
    <property type="entry name" value="SAM (S-ADENOSYL METHIONINE) TRANSPORTER"/>
    <property type="match status" value="1"/>
</dbReference>